<dbReference type="GO" id="GO:0006696">
    <property type="term" value="P:ergosterol biosynthetic process"/>
    <property type="evidence" value="ECO:0007669"/>
    <property type="project" value="TreeGrafter"/>
</dbReference>
<dbReference type="SUPFAM" id="SSF51735">
    <property type="entry name" value="NAD(P)-binding Rossmann-fold domains"/>
    <property type="match status" value="1"/>
</dbReference>
<dbReference type="PANTHER" id="PTHR43647">
    <property type="entry name" value="DEHYDROGENASE"/>
    <property type="match status" value="1"/>
</dbReference>
<evidence type="ECO:0000256" key="5">
    <source>
        <dbReference type="ARBA" id="ARBA00023098"/>
    </source>
</evidence>
<dbReference type="GO" id="GO:0000253">
    <property type="term" value="F:3-beta-hydroxysteroid 3-dehydrogenase (NADP+) activity"/>
    <property type="evidence" value="ECO:0007669"/>
    <property type="project" value="UniProtKB-EC"/>
</dbReference>
<protein>
    <recommendedName>
        <fullName evidence="8">3beta-hydroxysteroid 3-dehydrogenase</fullName>
        <ecNumber evidence="8">1.1.1.270</ecNumber>
    </recommendedName>
</protein>
<evidence type="ECO:0000256" key="3">
    <source>
        <dbReference type="ARBA" id="ARBA00022955"/>
    </source>
</evidence>
<keyword evidence="10" id="KW-1185">Reference proteome</keyword>
<evidence type="ECO:0000256" key="1">
    <source>
        <dbReference type="ARBA" id="ARBA00022516"/>
    </source>
</evidence>
<dbReference type="GO" id="GO:0005789">
    <property type="term" value="C:endoplasmic reticulum membrane"/>
    <property type="evidence" value="ECO:0007669"/>
    <property type="project" value="TreeGrafter"/>
</dbReference>
<keyword evidence="4" id="KW-0560">Oxidoreductase</keyword>
<evidence type="ECO:0000256" key="6">
    <source>
        <dbReference type="ARBA" id="ARBA00023589"/>
    </source>
</evidence>
<keyword evidence="5" id="KW-0443">Lipid metabolism</keyword>
<sequence>MTTVDRKIALITGTNRLIDTVASESRLTIIVTSRTLPRVRESIDLIKAYAKTVKRSGIVDFDYLLLDFTDMVSILSGAYELQNKYDKLDYFFANSAQGVAADIDWLGAVKELCTDPVKGVTDPHYKIQKVGVKSKDDMGFVFQCNVFGPYYFIHKIKPLLSKAKGRIIWVSSIMSDSEHLSFDDIQLLKTNSPYEGSKRSIDLLHLATYETLRDESNITQYLIQPGIFTSFSASQLLNVFTYYGMLFLFYMARFLGSPWICIDGRTAANAPIYAAFLANPNFEKQDVKFGSACTNDGQEYIKHQEVDPTGADDLLKYLDDLKNEWDEKLKDQITNSRKP</sequence>
<keyword evidence="1" id="KW-0444">Lipid biosynthesis</keyword>
<evidence type="ECO:0000256" key="7">
    <source>
        <dbReference type="ARBA" id="ARBA00023593"/>
    </source>
</evidence>
<evidence type="ECO:0000313" key="9">
    <source>
        <dbReference type="EMBL" id="KAH3679276.1"/>
    </source>
</evidence>
<evidence type="ECO:0000256" key="2">
    <source>
        <dbReference type="ARBA" id="ARBA00022857"/>
    </source>
</evidence>
<dbReference type="AlphaFoldDB" id="A0A9P8THS0"/>
<dbReference type="EC" id="1.1.1.270" evidence="8"/>
<dbReference type="EMBL" id="JAEUBF010000325">
    <property type="protein sequence ID" value="KAH3679276.1"/>
    <property type="molecule type" value="Genomic_DNA"/>
</dbReference>
<dbReference type="InterPro" id="IPR036291">
    <property type="entry name" value="NAD(P)-bd_dom_sf"/>
</dbReference>
<comment type="caution">
    <text evidence="9">The sequence shown here is derived from an EMBL/GenBank/DDBJ whole genome shotgun (WGS) entry which is preliminary data.</text>
</comment>
<accession>A0A9P8THS0</accession>
<gene>
    <name evidence="9" type="ORF">WICMUC_001100</name>
</gene>
<dbReference type="Gene3D" id="3.40.50.720">
    <property type="entry name" value="NAD(P)-binding Rossmann-like Domain"/>
    <property type="match status" value="1"/>
</dbReference>
<dbReference type="InterPro" id="IPR051593">
    <property type="entry name" value="Ergosterol_Biosynth_ERG27"/>
</dbReference>
<dbReference type="Proteomes" id="UP000769528">
    <property type="component" value="Unassembled WGS sequence"/>
</dbReference>
<comment type="similarity">
    <text evidence="7">Belongs to the short-chain dehydrogenases/reductases (SDR) family. ERG27 subfamily.</text>
</comment>
<dbReference type="GO" id="GO:0005811">
    <property type="term" value="C:lipid droplet"/>
    <property type="evidence" value="ECO:0007669"/>
    <property type="project" value="TreeGrafter"/>
</dbReference>
<reference evidence="9" key="2">
    <citation type="submission" date="2021-01" db="EMBL/GenBank/DDBJ databases">
        <authorList>
            <person name="Schikora-Tamarit M.A."/>
        </authorList>
    </citation>
    <scope>NUCLEOTIDE SEQUENCE</scope>
    <source>
        <strain evidence="9">CBS6341</strain>
    </source>
</reference>
<keyword evidence="3" id="KW-0752">Steroid biosynthesis</keyword>
<keyword evidence="2" id="KW-0521">NADP</keyword>
<evidence type="ECO:0000313" key="10">
    <source>
        <dbReference type="Proteomes" id="UP000769528"/>
    </source>
</evidence>
<comment type="pathway">
    <text evidence="6">Steroid biosynthesis; zymosterol biosynthesis; zymosterol from lanosterol: step 5/6.</text>
</comment>
<dbReference type="OrthoDB" id="9989144at2759"/>
<dbReference type="GO" id="GO:0005741">
    <property type="term" value="C:mitochondrial outer membrane"/>
    <property type="evidence" value="ECO:0007669"/>
    <property type="project" value="TreeGrafter"/>
</dbReference>
<evidence type="ECO:0000256" key="4">
    <source>
        <dbReference type="ARBA" id="ARBA00023002"/>
    </source>
</evidence>
<proteinExistence type="inferred from homology"/>
<organism evidence="9 10">
    <name type="scientific">Wickerhamomyces mucosus</name>
    <dbReference type="NCBI Taxonomy" id="1378264"/>
    <lineage>
        <taxon>Eukaryota</taxon>
        <taxon>Fungi</taxon>
        <taxon>Dikarya</taxon>
        <taxon>Ascomycota</taxon>
        <taxon>Saccharomycotina</taxon>
        <taxon>Saccharomycetes</taxon>
        <taxon>Phaffomycetales</taxon>
        <taxon>Wickerhamomycetaceae</taxon>
        <taxon>Wickerhamomyces</taxon>
    </lineage>
</organism>
<name>A0A9P8THS0_9ASCO</name>
<dbReference type="PANTHER" id="PTHR43647:SF1">
    <property type="entry name" value="3-KETO-STEROID REDUCTASE ERG27"/>
    <property type="match status" value="1"/>
</dbReference>
<reference evidence="9" key="1">
    <citation type="journal article" date="2021" name="Open Biol.">
        <title>Shared evolutionary footprints suggest mitochondrial oxidative damage underlies multiple complex I losses in fungi.</title>
        <authorList>
            <person name="Schikora-Tamarit M.A."/>
            <person name="Marcet-Houben M."/>
            <person name="Nosek J."/>
            <person name="Gabaldon T."/>
        </authorList>
    </citation>
    <scope>NUCLEOTIDE SEQUENCE</scope>
    <source>
        <strain evidence="9">CBS6341</strain>
    </source>
</reference>
<evidence type="ECO:0000256" key="8">
    <source>
        <dbReference type="ARBA" id="ARBA00023621"/>
    </source>
</evidence>